<evidence type="ECO:0000313" key="3">
    <source>
        <dbReference type="Proteomes" id="UP000028058"/>
    </source>
</evidence>
<gene>
    <name evidence="2" type="ORF">SFRA_033015</name>
</gene>
<feature type="non-terminal residue" evidence="2">
    <location>
        <position position="94"/>
    </location>
</feature>
<dbReference type="AlphaFoldDB" id="A0A420UTF3"/>
<keyword evidence="1" id="KW-1133">Transmembrane helix</keyword>
<sequence length="94" mass="10330">MMNTLELAEYEVVPRTPAIFRAATMAVLTGFILTLAFICLPLSGWQADQPVTVTAPMLVDALMRLIPWRGLGWLDYDIADQVLFRLCGIGTGMG</sequence>
<dbReference type="OrthoDB" id="9792271at2"/>
<protein>
    <submittedName>
        <fullName evidence="2">Uncharacterized protein</fullName>
    </submittedName>
</protein>
<comment type="caution">
    <text evidence="2">The sequence shown here is derived from an EMBL/GenBank/DDBJ whole genome shotgun (WGS) entry which is preliminary data.</text>
</comment>
<keyword evidence="1" id="KW-0472">Membrane</keyword>
<keyword evidence="3" id="KW-1185">Reference proteome</keyword>
<evidence type="ECO:0000256" key="1">
    <source>
        <dbReference type="SAM" id="Phobius"/>
    </source>
</evidence>
<keyword evidence="1" id="KW-0812">Transmembrane</keyword>
<dbReference type="EMBL" id="JNAD02000090">
    <property type="protein sequence ID" value="RKM87663.1"/>
    <property type="molecule type" value="Genomic_DNA"/>
</dbReference>
<name>A0A420UTF3_9ACTN</name>
<accession>A0A420UTF3</accession>
<organism evidence="2 3">
    <name type="scientific">Streptomyces xinghaiensis</name>
    <dbReference type="NCBI Taxonomy" id="1038928"/>
    <lineage>
        <taxon>Bacteria</taxon>
        <taxon>Bacillati</taxon>
        <taxon>Actinomycetota</taxon>
        <taxon>Actinomycetes</taxon>
        <taxon>Kitasatosporales</taxon>
        <taxon>Streptomycetaceae</taxon>
        <taxon>Streptomyces</taxon>
    </lineage>
</organism>
<proteinExistence type="predicted"/>
<feature type="transmembrane region" description="Helical" evidence="1">
    <location>
        <begin position="20"/>
        <end position="40"/>
    </location>
</feature>
<evidence type="ECO:0000313" key="2">
    <source>
        <dbReference type="EMBL" id="RKM87663.1"/>
    </source>
</evidence>
<dbReference type="Proteomes" id="UP000028058">
    <property type="component" value="Unassembled WGS sequence"/>
</dbReference>
<reference evidence="2 3" key="1">
    <citation type="journal article" date="2014" name="Genome Announc.">
        <title>Draft Genome Sequence of Streptomyces fradiae ATCC 19609, a Strain Highly Sensitive to Antibiotics.</title>
        <authorList>
            <person name="Bekker O.B."/>
            <person name="Klimina K.M."/>
            <person name="Vatlin A.A."/>
            <person name="Zakharevich N.V."/>
            <person name="Kasianov A.S."/>
            <person name="Danilenko V.N."/>
        </authorList>
    </citation>
    <scope>NUCLEOTIDE SEQUENCE [LARGE SCALE GENOMIC DNA]</scope>
    <source>
        <strain evidence="2 3">ATCC 19609</strain>
    </source>
</reference>